<name>A0ACC2XHA5_9TREE</name>
<comment type="caution">
    <text evidence="1">The sequence shown here is derived from an EMBL/GenBank/DDBJ whole genome shotgun (WGS) entry which is preliminary data.</text>
</comment>
<accession>A0ACC2XHA5</accession>
<evidence type="ECO:0000313" key="2">
    <source>
        <dbReference type="Proteomes" id="UP001243375"/>
    </source>
</evidence>
<sequence>MAATNDGFHPYQQHQSGPMVPYIVYPSNGLPTHSSSGASLSTSSSGNSNMNYQYFVVHPHMEVIPNWQQNAANIPRYLQHPSVKREPMDVDPGAPASAVSHPLMHQVHQQFQPDNHHPSATIYTGRFDMQGHVPTQVPVSQQRGYPSLGMNQMMQRNPVPPYAWHDQQRYAQQAAIQHARPTAMLNRDNIRHDPGSATIALQDVVQQRGHPTAFDDTVPEGSRSPDQVALPASVSIVNARPTTPFRPTTTSFGSTTLLYDAASACPTIAMGMIGGGGAHFATARVDTSSSPLSSCSSWRTDSGESMVDVKPPVGLSLRDVQGSSETNSPPYYYSLQNLADSEDDSDSDDSDSDEDSDEDEDDLSSDSDEDKDAEGDKDEGNDDDGEDMPTTTIEFGPVKSLPEASPAVSNVRSEPIKNATQTEANVSKITLSPRFIPSDFQRASARVARQRIADTADPIKSRSINISSSTTSAYKSKGIKAKKSTAKIKRSAKPRAKASVKKIKAKPRKPLMVTSGATCRVPNPIPNFEINKKSRGRAVTTDPNAIDSNVVHVCPVPACGACFKRREHVKRHIRGLHTEDKYSGKSMTQESKNRLHGLLLYFYALSLAASPHRKEVDVRQGRSSILEGLI</sequence>
<reference evidence="1" key="1">
    <citation type="submission" date="2023-04" db="EMBL/GenBank/DDBJ databases">
        <title>Draft Genome sequencing of Naganishia species isolated from polar environments using Oxford Nanopore Technology.</title>
        <authorList>
            <person name="Leo P."/>
            <person name="Venkateswaran K."/>
        </authorList>
    </citation>
    <scope>NUCLEOTIDE SEQUENCE</scope>
    <source>
        <strain evidence="1">MNA-CCFEE 5425</strain>
    </source>
</reference>
<evidence type="ECO:0000313" key="1">
    <source>
        <dbReference type="EMBL" id="KAJ9123398.1"/>
    </source>
</evidence>
<protein>
    <submittedName>
        <fullName evidence="1">Uncharacterized protein</fullName>
    </submittedName>
</protein>
<keyword evidence="2" id="KW-1185">Reference proteome</keyword>
<proteinExistence type="predicted"/>
<dbReference type="EMBL" id="JASBWU010000003">
    <property type="protein sequence ID" value="KAJ9123398.1"/>
    <property type="molecule type" value="Genomic_DNA"/>
</dbReference>
<dbReference type="Proteomes" id="UP001243375">
    <property type="component" value="Unassembled WGS sequence"/>
</dbReference>
<gene>
    <name evidence="1" type="ORF">QFC22_001600</name>
</gene>
<organism evidence="1 2">
    <name type="scientific">Naganishia vaughanmartiniae</name>
    <dbReference type="NCBI Taxonomy" id="1424756"/>
    <lineage>
        <taxon>Eukaryota</taxon>
        <taxon>Fungi</taxon>
        <taxon>Dikarya</taxon>
        <taxon>Basidiomycota</taxon>
        <taxon>Agaricomycotina</taxon>
        <taxon>Tremellomycetes</taxon>
        <taxon>Filobasidiales</taxon>
        <taxon>Filobasidiaceae</taxon>
        <taxon>Naganishia</taxon>
    </lineage>
</organism>